<reference evidence="2 3" key="2">
    <citation type="submission" date="2018-12" db="EMBL/GenBank/DDBJ databases">
        <title>Nakamurella antarcticus sp. nov., isolated from Antarctica South Shetland Islands soil.</title>
        <authorList>
            <person name="Peng F."/>
        </authorList>
    </citation>
    <scope>NUCLEOTIDE SEQUENCE [LARGE SCALE GENOMIC DNA]</scope>
    <source>
        <strain evidence="2 3">S14-144</strain>
    </source>
</reference>
<keyword evidence="3" id="KW-1185">Reference proteome</keyword>
<dbReference type="AlphaFoldDB" id="A0A3G8ZKZ5"/>
<proteinExistence type="predicted"/>
<evidence type="ECO:0000313" key="3">
    <source>
        <dbReference type="Proteomes" id="UP000268084"/>
    </source>
</evidence>
<dbReference type="KEGG" id="nak:EH165_06425"/>
<evidence type="ECO:0000313" key="2">
    <source>
        <dbReference type="EMBL" id="AZI57838.1"/>
    </source>
</evidence>
<gene>
    <name evidence="2" type="ORF">EH165_06425</name>
</gene>
<dbReference type="Proteomes" id="UP000268084">
    <property type="component" value="Chromosome"/>
</dbReference>
<dbReference type="EMBL" id="CP034170">
    <property type="protein sequence ID" value="AZI57838.1"/>
    <property type="molecule type" value="Genomic_DNA"/>
</dbReference>
<feature type="region of interest" description="Disordered" evidence="1">
    <location>
        <begin position="1"/>
        <end position="20"/>
    </location>
</feature>
<name>A0A3G8ZKZ5_9ACTN</name>
<organism evidence="2 3">
    <name type="scientific">Nakamurella antarctica</name>
    <dbReference type="NCBI Taxonomy" id="1902245"/>
    <lineage>
        <taxon>Bacteria</taxon>
        <taxon>Bacillati</taxon>
        <taxon>Actinomycetota</taxon>
        <taxon>Actinomycetes</taxon>
        <taxon>Nakamurellales</taxon>
        <taxon>Nakamurellaceae</taxon>
        <taxon>Nakamurella</taxon>
    </lineage>
</organism>
<sequence length="91" mass="10465">MARKNRRYPDAQDRPLNGSFSRVESAADGEYVVRTIPAARALKSYRCPYCQQTIPAGTPHIVSWPREAETAIDSSGDRRHWHTGCWQRHLR</sequence>
<evidence type="ECO:0008006" key="4">
    <source>
        <dbReference type="Google" id="ProtNLM"/>
    </source>
</evidence>
<reference evidence="2 3" key="1">
    <citation type="submission" date="2018-11" db="EMBL/GenBank/DDBJ databases">
        <authorList>
            <person name="Da X."/>
        </authorList>
    </citation>
    <scope>NUCLEOTIDE SEQUENCE [LARGE SCALE GENOMIC DNA]</scope>
    <source>
        <strain evidence="2 3">S14-144</strain>
    </source>
</reference>
<accession>A0A3G8ZKZ5</accession>
<evidence type="ECO:0000256" key="1">
    <source>
        <dbReference type="SAM" id="MobiDB-lite"/>
    </source>
</evidence>
<dbReference type="OrthoDB" id="3381577at2"/>
<protein>
    <recommendedName>
        <fullName evidence="4">ATP/GTP-binding protein</fullName>
    </recommendedName>
</protein>